<dbReference type="Gene3D" id="1.20.1550.10">
    <property type="entry name" value="DsbB-like"/>
    <property type="match status" value="1"/>
</dbReference>
<dbReference type="SUPFAM" id="SSF158442">
    <property type="entry name" value="DsbB-like"/>
    <property type="match status" value="1"/>
</dbReference>
<dbReference type="Proteomes" id="UP001209854">
    <property type="component" value="Unassembled WGS sequence"/>
</dbReference>
<comment type="subcellular location">
    <subcellularLocation>
        <location evidence="1">Membrane</location>
        <topology evidence="1">Multi-pass membrane protein</topology>
    </subcellularLocation>
</comment>
<evidence type="ECO:0000256" key="1">
    <source>
        <dbReference type="ARBA" id="ARBA00004141"/>
    </source>
</evidence>
<organism evidence="6 7">
    <name type="scientific">Endozoicomonas gorgoniicola</name>
    <dbReference type="NCBI Taxonomy" id="1234144"/>
    <lineage>
        <taxon>Bacteria</taxon>
        <taxon>Pseudomonadati</taxon>
        <taxon>Pseudomonadota</taxon>
        <taxon>Gammaproteobacteria</taxon>
        <taxon>Oceanospirillales</taxon>
        <taxon>Endozoicomonadaceae</taxon>
        <taxon>Endozoicomonas</taxon>
    </lineage>
</organism>
<dbReference type="RefSeq" id="WP_262566304.1">
    <property type="nucleotide sequence ID" value="NZ_JAPFCC010000001.1"/>
</dbReference>
<evidence type="ECO:0000256" key="2">
    <source>
        <dbReference type="ARBA" id="ARBA00022692"/>
    </source>
</evidence>
<dbReference type="InterPro" id="IPR003752">
    <property type="entry name" value="DiS_bond_form_DsbB/BdbC"/>
</dbReference>
<feature type="transmembrane region" description="Helical" evidence="5">
    <location>
        <begin position="16"/>
        <end position="35"/>
    </location>
</feature>
<evidence type="ECO:0000256" key="3">
    <source>
        <dbReference type="ARBA" id="ARBA00022989"/>
    </source>
</evidence>
<reference evidence="6 7" key="1">
    <citation type="submission" date="2022-10" db="EMBL/GenBank/DDBJ databases">
        <title>High-quality genome sequences of two octocoral-associated bacteria, Endozoicomonas euniceicola EF212 and Endozoicomonas gorgoniicola PS125.</title>
        <authorList>
            <person name="Chiou Y.-J."/>
            <person name="Chen Y.-H."/>
        </authorList>
    </citation>
    <scope>NUCLEOTIDE SEQUENCE [LARGE SCALE GENOMIC DNA]</scope>
    <source>
        <strain evidence="6 7">PS125</strain>
    </source>
</reference>
<dbReference type="InterPro" id="IPR023380">
    <property type="entry name" value="DsbB-like_sf"/>
</dbReference>
<accession>A0ABT3MPE8</accession>
<keyword evidence="3 5" id="KW-1133">Transmembrane helix</keyword>
<comment type="caution">
    <text evidence="6">The sequence shown here is derived from an EMBL/GenBank/DDBJ whole genome shotgun (WGS) entry which is preliminary data.</text>
</comment>
<name>A0ABT3MPE8_9GAMM</name>
<gene>
    <name evidence="6" type="ORF">NX722_00985</name>
</gene>
<feature type="transmembrane region" description="Helical" evidence="5">
    <location>
        <begin position="150"/>
        <end position="172"/>
    </location>
</feature>
<feature type="transmembrane region" description="Helical" evidence="5">
    <location>
        <begin position="111"/>
        <end position="138"/>
    </location>
</feature>
<proteinExistence type="predicted"/>
<protein>
    <submittedName>
        <fullName evidence="6">Disulfide bond formation protein B</fullName>
    </submittedName>
</protein>
<feature type="transmembrane region" description="Helical" evidence="5">
    <location>
        <begin position="47"/>
        <end position="66"/>
    </location>
</feature>
<evidence type="ECO:0000313" key="6">
    <source>
        <dbReference type="EMBL" id="MCW7551237.1"/>
    </source>
</evidence>
<keyword evidence="2 5" id="KW-0812">Transmembrane</keyword>
<feature type="transmembrane region" description="Helical" evidence="5">
    <location>
        <begin position="73"/>
        <end position="91"/>
    </location>
</feature>
<evidence type="ECO:0000256" key="4">
    <source>
        <dbReference type="ARBA" id="ARBA00023136"/>
    </source>
</evidence>
<evidence type="ECO:0000313" key="7">
    <source>
        <dbReference type="Proteomes" id="UP001209854"/>
    </source>
</evidence>
<dbReference type="EMBL" id="JAPFCC010000001">
    <property type="protein sequence ID" value="MCW7551237.1"/>
    <property type="molecule type" value="Genomic_DNA"/>
</dbReference>
<dbReference type="Pfam" id="PF02600">
    <property type="entry name" value="DsbB"/>
    <property type="match status" value="1"/>
</dbReference>
<sequence>MSQPDPLAVSCQWRQLNALGLLILSGILAFALYDQFVYHELPCPLCLLQRIAFTACMFGITLNIFYGPRPWHYGLLLLSAMLGAGIALRQVSLHVIPGTPGYGNPFFGWHFYTWAFICFTAILATVSLALLVPGHFTVSSAFIQFSAQAAWVKCTIVVCFAVICINMVSAFLECGLYACDSNPVHYKLLQNWFK</sequence>
<keyword evidence="7" id="KW-1185">Reference proteome</keyword>
<keyword evidence="4 5" id="KW-0472">Membrane</keyword>
<evidence type="ECO:0000256" key="5">
    <source>
        <dbReference type="SAM" id="Phobius"/>
    </source>
</evidence>